<feature type="transmembrane region" description="Helical" evidence="1">
    <location>
        <begin position="30"/>
        <end position="50"/>
    </location>
</feature>
<dbReference type="EMBL" id="JALLPJ020000828">
    <property type="protein sequence ID" value="KAL3781883.1"/>
    <property type="molecule type" value="Genomic_DNA"/>
</dbReference>
<keyword evidence="1" id="KW-0812">Transmembrane</keyword>
<evidence type="ECO:0008006" key="4">
    <source>
        <dbReference type="Google" id="ProtNLM"/>
    </source>
</evidence>
<keyword evidence="1" id="KW-1133">Transmembrane helix</keyword>
<reference evidence="2 3" key="1">
    <citation type="submission" date="2024-10" db="EMBL/GenBank/DDBJ databases">
        <title>Updated reference genomes for cyclostephanoid diatoms.</title>
        <authorList>
            <person name="Roberts W.R."/>
            <person name="Alverson A.J."/>
        </authorList>
    </citation>
    <scope>NUCLEOTIDE SEQUENCE [LARGE SCALE GENOMIC DNA]</scope>
    <source>
        <strain evidence="2 3">AJA010-31</strain>
    </source>
</reference>
<proteinExistence type="predicted"/>
<dbReference type="AlphaFoldDB" id="A0ABD3P293"/>
<evidence type="ECO:0000313" key="3">
    <source>
        <dbReference type="Proteomes" id="UP001530400"/>
    </source>
</evidence>
<sequence>MAPESSPEIYTEKFTSRAVRRKSPNNVQSIKLFAAIIFIGAYGLVCYQIGASSRPIETAVHIQTPEYSYDAPEHSFEYQNEISPAPIRELDESQLPYKCGVVFFYHIPSTGGSTINKWLLNFTPKYGGDIKYFTHWGGHLNISDGDKVQKAFISGDNGGMNAFVQDLGPTEWRIAHCHHNSLHLNESEHLLESWGSEVEAQGCHFVGNVMFRESLSHTLSLYKHLDRYGVTEEDWTRHLKTESELGHWATVLDFFLYNNLARNPYGVSKEEKVRRGLELLQRHFDIVTVGDHARYKETLLRMTGWEDRDMPRHNTHSGELIFTKEQVEELQKLLTANGDIDFISEVQKRYG</sequence>
<name>A0ABD3P293_9STRA</name>
<evidence type="ECO:0000313" key="2">
    <source>
        <dbReference type="EMBL" id="KAL3781883.1"/>
    </source>
</evidence>
<keyword evidence="1" id="KW-0472">Membrane</keyword>
<dbReference type="Proteomes" id="UP001530400">
    <property type="component" value="Unassembled WGS sequence"/>
</dbReference>
<evidence type="ECO:0000256" key="1">
    <source>
        <dbReference type="SAM" id="Phobius"/>
    </source>
</evidence>
<organism evidence="2 3">
    <name type="scientific">Cyclotella atomus</name>
    <dbReference type="NCBI Taxonomy" id="382360"/>
    <lineage>
        <taxon>Eukaryota</taxon>
        <taxon>Sar</taxon>
        <taxon>Stramenopiles</taxon>
        <taxon>Ochrophyta</taxon>
        <taxon>Bacillariophyta</taxon>
        <taxon>Coscinodiscophyceae</taxon>
        <taxon>Thalassiosirophycidae</taxon>
        <taxon>Stephanodiscales</taxon>
        <taxon>Stephanodiscaceae</taxon>
        <taxon>Cyclotella</taxon>
    </lineage>
</organism>
<gene>
    <name evidence="2" type="ORF">ACHAWO_010045</name>
</gene>
<accession>A0ABD3P293</accession>
<keyword evidence="3" id="KW-1185">Reference proteome</keyword>
<comment type="caution">
    <text evidence="2">The sequence shown here is derived from an EMBL/GenBank/DDBJ whole genome shotgun (WGS) entry which is preliminary data.</text>
</comment>
<protein>
    <recommendedName>
        <fullName evidence="4">Sulfotransferase domain-containing protein</fullName>
    </recommendedName>
</protein>